<dbReference type="KEGG" id="phet:94293060"/>
<reference evidence="3 4" key="1">
    <citation type="submission" date="2021-02" db="EMBL/GenBank/DDBJ databases">
        <title>Porcisia hertigi Genome sequencing and assembly.</title>
        <authorList>
            <person name="Almutairi H."/>
            <person name="Gatherer D."/>
        </authorList>
    </citation>
    <scope>NUCLEOTIDE SEQUENCE [LARGE SCALE GENOMIC DNA]</scope>
    <source>
        <strain evidence="3 4">C119</strain>
    </source>
</reference>
<feature type="compositionally biased region" description="Low complexity" evidence="2">
    <location>
        <begin position="1198"/>
        <end position="1209"/>
    </location>
</feature>
<dbReference type="OrthoDB" id="266354at2759"/>
<feature type="compositionally biased region" description="Polar residues" evidence="2">
    <location>
        <begin position="539"/>
        <end position="564"/>
    </location>
</feature>
<dbReference type="RefSeq" id="XP_067758992.1">
    <property type="nucleotide sequence ID" value="XM_067902983.1"/>
</dbReference>
<feature type="compositionally biased region" description="Polar residues" evidence="2">
    <location>
        <begin position="1309"/>
        <end position="1331"/>
    </location>
</feature>
<feature type="region of interest" description="Disordered" evidence="2">
    <location>
        <begin position="889"/>
        <end position="921"/>
    </location>
</feature>
<name>A0A836LJ15_9TRYP</name>
<feature type="region of interest" description="Disordered" evidence="2">
    <location>
        <begin position="368"/>
        <end position="411"/>
    </location>
</feature>
<feature type="region of interest" description="Disordered" evidence="2">
    <location>
        <begin position="968"/>
        <end position="1010"/>
    </location>
</feature>
<feature type="compositionally biased region" description="Basic and acidic residues" evidence="2">
    <location>
        <begin position="1186"/>
        <end position="1197"/>
    </location>
</feature>
<sequence>MEHDNGKSDQPSSNVEAVPVDASSQFEEQWARIQKVDLEYLHQKTSECIANRRAPYHLYKDRTRHQVLQAFPQERKVGVVPNGLSSAPRSELATRVLAQRNHASYCRKPLQCAKAFSLQAPSQSTPVLAAEKDAGASVFFDDERFDASDVVFINGEPQQVAKGYQSKHLFYALNPETAAIRDAVVAAVSHPVGSFKAVPSPGDVRQSTKRSLPRTSTTAQAAMRRREYPRPCEVPKEQGTPPSVSSERYRDYISSAGRRYRVFRIPEERVPPTEADQNAEGFFLPQQNSMAAVDPPKREKSHKAVENRGAINGRRKVDQGRVAAHNRNNRWRAVKSDRLLSPAQKERTPETYKQQGAYENMRRKHNNRRGFDGALHQNKETSKYTHGGCGRSMSSTSLPENASPELSASLSLSSPRGLLEDIMEMDSGDDDCAPISAVYERRRRGHGHDDGLRGDGAECRLPPIEGVHGSHHAPTSPHHRDSRVHGKLRRMLHRHQRRRARKTNVRRVVPSDSEEFSSSLCLSAIRVWSSASNSFEETNIMSDSLPTERSQRNLTDQRQTQKGTRQCGRGRSAPPHVSASDGDQESFDRTSGSSRDKGSEWEGTDSTFSSLLSPASLSHSQLDPDSRTEQLGRGWPNSRQRDRCSTRSPLPASRKEGRSALGDFPAKPRQEPDKDNKRVTRRPMSPPSSSSGLSRDKLRAAGAPHDSQERTRDAFALHSWSDSLTHLPIAHAILSTHPLGKLPPLGVLPLNTHYATSAPTPVTQKPPPEQTPNGAQSYSSPAALSTPRLQLTAGMEGIQFHDAVGATQGACQGMLMLPLQVTYLSDSATPPVASSGPVHATVQMDDIPKWSTSPKRQSDRTEGAVPPPIAGPVDLDQITEHVWRAIQSRLSGKNSAHDTELRSSRGTKESRGEGATALHGREQAEEMVVAEAAKRAAQVEALYVRAEQLSLGSLTDSMRDALEQVTLSMERGDNADGPTLSAALKHRPSRKSSNSPGASGAPSLNNTPVHPVAEDNAALWSHAGSGASGKKSDRDTATAVDPSHAVFFPEQAVNVATLQRLIQELRRQRQKHEAGVRIQKQRAEAEAKEREALQQRQLQRQQLYTQEINELFASERQSRDSVHRGEGGAWGELLATAVSARNEAFRMSLCDEELSGRTHIIAAEKEKANDLWELAVHLFQASAEDAEAREKERRQQQEEAAAAAAAALQEAQDAEARRIEADGVAAISRKERYDSGRHRSSDGKVSPDLPRRVMSHVIPGQLLDITGGKPIEKGGKIRLVGDPHVAAVEAHARERRRADHLRREKLASASPSLQRATKRSASSGGRLSTPRSQAVNLGVYGQAIGVPRPWSRSPLRNGLLSASPEVSVPVDWPSHSPEGFLGGLSIEYDAADLVLQAHGQ</sequence>
<dbReference type="EMBL" id="JAFJZO010000011">
    <property type="protein sequence ID" value="KAG5510143.1"/>
    <property type="molecule type" value="Genomic_DNA"/>
</dbReference>
<keyword evidence="4" id="KW-1185">Reference proteome</keyword>
<feature type="region of interest" description="Disordered" evidence="2">
    <location>
        <begin position="539"/>
        <end position="711"/>
    </location>
</feature>
<evidence type="ECO:0000256" key="2">
    <source>
        <dbReference type="SAM" id="MobiDB-lite"/>
    </source>
</evidence>
<feature type="compositionally biased region" description="Polar residues" evidence="2">
    <location>
        <begin position="771"/>
        <end position="783"/>
    </location>
</feature>
<feature type="region of interest" description="Disordered" evidence="2">
    <location>
        <begin position="1230"/>
        <end position="1250"/>
    </location>
</feature>
<feature type="compositionally biased region" description="Basic and acidic residues" evidence="2">
    <location>
        <begin position="224"/>
        <end position="236"/>
    </location>
</feature>
<feature type="region of interest" description="Disordered" evidence="2">
    <location>
        <begin position="1292"/>
        <end position="1331"/>
    </location>
</feature>
<dbReference type="GeneID" id="94293060"/>
<organism evidence="3 4">
    <name type="scientific">Porcisia hertigi</name>
    <dbReference type="NCBI Taxonomy" id="2761500"/>
    <lineage>
        <taxon>Eukaryota</taxon>
        <taxon>Discoba</taxon>
        <taxon>Euglenozoa</taxon>
        <taxon>Kinetoplastea</taxon>
        <taxon>Metakinetoplastina</taxon>
        <taxon>Trypanosomatida</taxon>
        <taxon>Trypanosomatidae</taxon>
        <taxon>Leishmaniinae</taxon>
        <taxon>Porcisia</taxon>
    </lineage>
</organism>
<evidence type="ECO:0000313" key="4">
    <source>
        <dbReference type="Proteomes" id="UP000674318"/>
    </source>
</evidence>
<keyword evidence="1" id="KW-0175">Coiled coil</keyword>
<feature type="region of interest" description="Disordered" evidence="2">
    <location>
        <begin position="832"/>
        <end position="873"/>
    </location>
</feature>
<feature type="region of interest" description="Disordered" evidence="2">
    <location>
        <begin position="466"/>
        <end position="513"/>
    </location>
</feature>
<feature type="compositionally biased region" description="Low complexity" evidence="2">
    <location>
        <begin position="402"/>
        <end position="411"/>
    </location>
</feature>
<evidence type="ECO:0000313" key="3">
    <source>
        <dbReference type="EMBL" id="KAG5510143.1"/>
    </source>
</evidence>
<feature type="region of interest" description="Disordered" evidence="2">
    <location>
        <begin position="756"/>
        <end position="783"/>
    </location>
</feature>
<accession>A0A836LJ15</accession>
<feature type="compositionally biased region" description="Low complexity" evidence="2">
    <location>
        <begin position="606"/>
        <end position="621"/>
    </location>
</feature>
<feature type="compositionally biased region" description="Basic residues" evidence="2">
    <location>
        <begin position="480"/>
        <end position="505"/>
    </location>
</feature>
<feature type="region of interest" description="Disordered" evidence="2">
    <location>
        <begin position="198"/>
        <end position="248"/>
    </location>
</feature>
<feature type="region of interest" description="Disordered" evidence="2">
    <location>
        <begin position="1185"/>
        <end position="1209"/>
    </location>
</feature>
<feature type="compositionally biased region" description="Basic and acidic residues" evidence="2">
    <location>
        <begin position="895"/>
        <end position="912"/>
    </location>
</feature>
<proteinExistence type="predicted"/>
<feature type="compositionally biased region" description="Low complexity" evidence="2">
    <location>
        <begin position="992"/>
        <end position="1003"/>
    </location>
</feature>
<evidence type="ECO:0000256" key="1">
    <source>
        <dbReference type="SAM" id="Coils"/>
    </source>
</evidence>
<feature type="compositionally biased region" description="Basic and acidic residues" evidence="2">
    <location>
        <begin position="666"/>
        <end position="678"/>
    </location>
</feature>
<protein>
    <submittedName>
        <fullName evidence="3">Uncharacterized protein</fullName>
    </submittedName>
</protein>
<dbReference type="Proteomes" id="UP000674318">
    <property type="component" value="Unassembled WGS sequence"/>
</dbReference>
<feature type="coiled-coil region" evidence="1">
    <location>
        <begin position="1055"/>
        <end position="1102"/>
    </location>
</feature>
<comment type="caution">
    <text evidence="3">The sequence shown here is derived from an EMBL/GenBank/DDBJ whole genome shotgun (WGS) entry which is preliminary data.</text>
</comment>
<gene>
    <name evidence="3" type="ORF">JKF63_07039</name>
</gene>
<feature type="region of interest" description="Disordered" evidence="2">
    <location>
        <begin position="1"/>
        <end position="21"/>
    </location>
</feature>
<feature type="compositionally biased region" description="Basic and acidic residues" evidence="2">
    <location>
        <begin position="1230"/>
        <end position="1242"/>
    </location>
</feature>